<gene>
    <name evidence="2" type="ORF">EQG68_11345</name>
</gene>
<keyword evidence="1" id="KW-0732">Signal</keyword>
<feature type="chain" id="PRO_5020536751" description="DUF4249 family protein" evidence="1">
    <location>
        <begin position="19"/>
        <end position="169"/>
    </location>
</feature>
<evidence type="ECO:0000313" key="3">
    <source>
        <dbReference type="Proteomes" id="UP000289734"/>
    </source>
</evidence>
<dbReference type="OrthoDB" id="663527at2"/>
<dbReference type="Proteomes" id="UP000289734">
    <property type="component" value="Unassembled WGS sequence"/>
</dbReference>
<protein>
    <recommendedName>
        <fullName evidence="4">DUF4249 family protein</fullName>
    </recommendedName>
</protein>
<accession>A0A4Q1KM93</accession>
<dbReference type="Pfam" id="PF20050">
    <property type="entry name" value="DUF6452"/>
    <property type="match status" value="1"/>
</dbReference>
<organism evidence="2 3">
    <name type="scientific">Flavobacterium piscinae</name>
    <dbReference type="NCBI Taxonomy" id="2506424"/>
    <lineage>
        <taxon>Bacteria</taxon>
        <taxon>Pseudomonadati</taxon>
        <taxon>Bacteroidota</taxon>
        <taxon>Flavobacteriia</taxon>
        <taxon>Flavobacteriales</taxon>
        <taxon>Flavobacteriaceae</taxon>
        <taxon>Flavobacterium</taxon>
    </lineage>
</organism>
<proteinExistence type="predicted"/>
<reference evidence="3" key="1">
    <citation type="submission" date="2019-01" db="EMBL/GenBank/DDBJ databases">
        <title>Cytophagaceae bacterium strain CAR-16.</title>
        <authorList>
            <person name="Chen W.-M."/>
        </authorList>
    </citation>
    <scope>NUCLEOTIDE SEQUENCE [LARGE SCALE GENOMIC DNA]</scope>
    <source>
        <strain evidence="3">ICH-30</strain>
    </source>
</reference>
<evidence type="ECO:0000256" key="1">
    <source>
        <dbReference type="SAM" id="SignalP"/>
    </source>
</evidence>
<dbReference type="InterPro" id="IPR045607">
    <property type="entry name" value="DUF6452"/>
</dbReference>
<name>A0A4Q1KM93_9FLAO</name>
<dbReference type="AlphaFoldDB" id="A0A4Q1KM93"/>
<feature type="signal peptide" evidence="1">
    <location>
        <begin position="1"/>
        <end position="18"/>
    </location>
</feature>
<comment type="caution">
    <text evidence="2">The sequence shown here is derived from an EMBL/GenBank/DDBJ whole genome shotgun (WGS) entry which is preliminary data.</text>
</comment>
<keyword evidence="3" id="KW-1185">Reference proteome</keyword>
<evidence type="ECO:0008006" key="4">
    <source>
        <dbReference type="Google" id="ProtNLM"/>
    </source>
</evidence>
<dbReference type="PROSITE" id="PS51257">
    <property type="entry name" value="PROKAR_LIPOPROTEIN"/>
    <property type="match status" value="1"/>
</dbReference>
<dbReference type="RefSeq" id="WP_129464999.1">
    <property type="nucleotide sequence ID" value="NZ_SBKQ01000011.1"/>
</dbReference>
<dbReference type="EMBL" id="SBKQ01000011">
    <property type="protein sequence ID" value="RXR30645.1"/>
    <property type="molecule type" value="Genomic_DNA"/>
</dbReference>
<evidence type="ECO:0000313" key="2">
    <source>
        <dbReference type="EMBL" id="RXR30645.1"/>
    </source>
</evidence>
<sequence length="169" mass="19238">MKNRFIIFLLLLSSYFFSGCEKDDICVEGTPTTPRLIIEFYSDENTTVRKLVANLKVQGEGANTTLDFDQVDTIELPLKTNENFTNYSLNINSSSTTSVNNTDLIRFNYTVNDIYVSRACGFKSNFILNLANGVERTNPAGDAEFWIKNVEIVKTNVETEEDVHIKMYF</sequence>